<dbReference type="PROSITE" id="PS50878">
    <property type="entry name" value="RT_POL"/>
    <property type="match status" value="1"/>
</dbReference>
<evidence type="ECO:0000313" key="5">
    <source>
        <dbReference type="Proteomes" id="UP001558652"/>
    </source>
</evidence>
<organism evidence="4 5">
    <name type="scientific">Ranatra chinensis</name>
    <dbReference type="NCBI Taxonomy" id="642074"/>
    <lineage>
        <taxon>Eukaryota</taxon>
        <taxon>Metazoa</taxon>
        <taxon>Ecdysozoa</taxon>
        <taxon>Arthropoda</taxon>
        <taxon>Hexapoda</taxon>
        <taxon>Insecta</taxon>
        <taxon>Pterygota</taxon>
        <taxon>Neoptera</taxon>
        <taxon>Paraneoptera</taxon>
        <taxon>Hemiptera</taxon>
        <taxon>Heteroptera</taxon>
        <taxon>Panheteroptera</taxon>
        <taxon>Nepomorpha</taxon>
        <taxon>Nepidae</taxon>
        <taxon>Ranatrinae</taxon>
        <taxon>Ranatra</taxon>
    </lineage>
</organism>
<feature type="domain" description="GIY-YIG" evidence="2">
    <location>
        <begin position="440"/>
        <end position="530"/>
    </location>
</feature>
<keyword evidence="5" id="KW-1185">Reference proteome</keyword>
<dbReference type="EMBL" id="JBFDAA010000013">
    <property type="protein sequence ID" value="KAL1122773.1"/>
    <property type="molecule type" value="Genomic_DNA"/>
</dbReference>
<dbReference type="PROSITE" id="PS50164">
    <property type="entry name" value="GIY_YIG"/>
    <property type="match status" value="1"/>
</dbReference>
<evidence type="ECO:0000313" key="4">
    <source>
        <dbReference type="EMBL" id="KAL1122773.1"/>
    </source>
</evidence>
<dbReference type="InterPro" id="IPR000305">
    <property type="entry name" value="GIY-YIG_endonuc"/>
</dbReference>
<accession>A0ABD0YNQ6</accession>
<proteinExistence type="predicted"/>
<dbReference type="AlphaFoldDB" id="A0ABD0YNQ6"/>
<dbReference type="InterPro" id="IPR058912">
    <property type="entry name" value="HTH_animal"/>
</dbReference>
<dbReference type="Proteomes" id="UP001558652">
    <property type="component" value="Unassembled WGS sequence"/>
</dbReference>
<evidence type="ECO:0008006" key="6">
    <source>
        <dbReference type="Google" id="ProtNLM"/>
    </source>
</evidence>
<dbReference type="PANTHER" id="PTHR21301">
    <property type="entry name" value="REVERSE TRANSCRIPTASE"/>
    <property type="match status" value="1"/>
</dbReference>
<dbReference type="InterPro" id="IPR035901">
    <property type="entry name" value="GIY-YIG_endonuc_sf"/>
</dbReference>
<dbReference type="Gene3D" id="3.40.1440.10">
    <property type="entry name" value="GIY-YIG endonuclease"/>
    <property type="match status" value="1"/>
</dbReference>
<dbReference type="InterPro" id="IPR000477">
    <property type="entry name" value="RT_dom"/>
</dbReference>
<sequence length="609" mass="69959">MSEGLQDIQSQKGGKLHLPSSVVSCVLFLWNMFRRLDAIFSLRKYGITPAFKTNNKIQNYICPKPDQKVLDCSGVYKLQCNTCDLVYIGQTGRRLSDRYKEHLAAFKLYRGIRVSHLLNDKLPVNNPYSIKNSKDLIQKIASTNVTPHTKLVSFDIKDLYTSIPPHEIITILRNRLPNSFDSKTTSEIIKISKVILSQNYFQFNRNLYQARKGLGMGNPTSAYFAELFLDEIEKTIVPTIKDKFNVTSYYRYVDDTICIIEDADNTASDILNFLNSVHPNLTYTIESETDNKLNFLDLTIEKTGQKLDFSIFRKPSYPSTTIHKTSNHPTSQKQSAYRYLINRLQSYPLSPNNYKKELQIIYQTATENGFSRTDIDKLLNSNNNKKNKENPTTYASFTYVGPETHKITNTLRKYGITPAFKTNNKIQNYICPKPDQKVLDCSGVYKLQCNTCDLVYIGQTGRRLSDRYKEHLAAFKLNKLTSNYATHLINSNHEPGPPEKTLTLIRKGNKGTRLNVTENLEIYKHSRKNRILNDYINSEANILFKQILAGKRKREPDDEGSQVQQNKRNKGHRKRNANEVGNMALPDPKRVKKEGNIKRYLCPIESVVL</sequence>
<reference evidence="4 5" key="1">
    <citation type="submission" date="2024-07" db="EMBL/GenBank/DDBJ databases">
        <title>Chromosome-level genome assembly of the water stick insect Ranatra chinensis (Heteroptera: Nepidae).</title>
        <authorList>
            <person name="Liu X."/>
        </authorList>
    </citation>
    <scope>NUCLEOTIDE SEQUENCE [LARGE SCALE GENOMIC DNA]</scope>
    <source>
        <strain evidence="4">Cailab_2021Rc</strain>
        <tissue evidence="4">Muscle</tissue>
    </source>
</reference>
<gene>
    <name evidence="4" type="ORF">AAG570_003100</name>
</gene>
<evidence type="ECO:0000259" key="2">
    <source>
        <dbReference type="PROSITE" id="PS50164"/>
    </source>
</evidence>
<protein>
    <recommendedName>
        <fullName evidence="6">GIY-YIG homing endonuclease</fullName>
    </recommendedName>
</protein>
<evidence type="ECO:0000259" key="3">
    <source>
        <dbReference type="PROSITE" id="PS50878"/>
    </source>
</evidence>
<dbReference type="SUPFAM" id="SSF56672">
    <property type="entry name" value="DNA/RNA polymerases"/>
    <property type="match status" value="1"/>
</dbReference>
<name>A0ABD0YNQ6_9HEMI</name>
<feature type="domain" description="Reverse transcriptase" evidence="3">
    <location>
        <begin position="1"/>
        <end position="311"/>
    </location>
</feature>
<feature type="region of interest" description="Disordered" evidence="1">
    <location>
        <begin position="553"/>
        <end position="591"/>
    </location>
</feature>
<dbReference type="PANTHER" id="PTHR21301:SF10">
    <property type="entry name" value="REVERSE TRANSCRIPTASE DOMAIN-CONTAINING PROTEIN"/>
    <property type="match status" value="1"/>
</dbReference>
<dbReference type="GO" id="GO:0071897">
    <property type="term" value="P:DNA biosynthetic process"/>
    <property type="evidence" value="ECO:0007669"/>
    <property type="project" value="UniProtKB-ARBA"/>
</dbReference>
<dbReference type="Pfam" id="PF26215">
    <property type="entry name" value="HTH_animal"/>
    <property type="match status" value="1"/>
</dbReference>
<dbReference type="Pfam" id="PF00078">
    <property type="entry name" value="RVT_1"/>
    <property type="match status" value="1"/>
</dbReference>
<dbReference type="InterPro" id="IPR043502">
    <property type="entry name" value="DNA/RNA_pol_sf"/>
</dbReference>
<comment type="caution">
    <text evidence="4">The sequence shown here is derived from an EMBL/GenBank/DDBJ whole genome shotgun (WGS) entry which is preliminary data.</text>
</comment>
<evidence type="ECO:0000256" key="1">
    <source>
        <dbReference type="SAM" id="MobiDB-lite"/>
    </source>
</evidence>